<evidence type="ECO:0000259" key="8">
    <source>
        <dbReference type="PROSITE" id="PS51194"/>
    </source>
</evidence>
<feature type="region of interest" description="Disordered" evidence="6">
    <location>
        <begin position="354"/>
        <end position="429"/>
    </location>
</feature>
<dbReference type="GO" id="GO:0009378">
    <property type="term" value="F:four-way junction helicase activity"/>
    <property type="evidence" value="ECO:0007669"/>
    <property type="project" value="TreeGrafter"/>
</dbReference>
<dbReference type="GO" id="GO:0003676">
    <property type="term" value="F:nucleic acid binding"/>
    <property type="evidence" value="ECO:0007669"/>
    <property type="project" value="InterPro"/>
</dbReference>
<feature type="domain" description="Helicase C-terminal" evidence="8">
    <location>
        <begin position="245"/>
        <end position="415"/>
    </location>
</feature>
<dbReference type="PANTHER" id="PTHR13710">
    <property type="entry name" value="DNA HELICASE RECQ FAMILY MEMBER"/>
    <property type="match status" value="1"/>
</dbReference>
<dbReference type="SMART" id="SM00487">
    <property type="entry name" value="DEXDc"/>
    <property type="match status" value="1"/>
</dbReference>
<dbReference type="Pfam" id="PF00271">
    <property type="entry name" value="Helicase_C"/>
    <property type="match status" value="1"/>
</dbReference>
<evidence type="ECO:0000256" key="4">
    <source>
        <dbReference type="ARBA" id="ARBA00034617"/>
    </source>
</evidence>
<accession>A0A060SUS8</accession>
<dbReference type="AlphaFoldDB" id="A0A060SUS8"/>
<dbReference type="GO" id="GO:0005694">
    <property type="term" value="C:chromosome"/>
    <property type="evidence" value="ECO:0007669"/>
    <property type="project" value="TreeGrafter"/>
</dbReference>
<feature type="domain" description="Helicase ATP-binding" evidence="7">
    <location>
        <begin position="33"/>
        <end position="209"/>
    </location>
</feature>
<keyword evidence="3" id="KW-0067">ATP-binding</keyword>
<evidence type="ECO:0000259" key="7">
    <source>
        <dbReference type="PROSITE" id="PS51192"/>
    </source>
</evidence>
<sequence>MPLPPRWSTQRIRDVVYTKFGKRVCLFQIRIARALREQQKDVVAVAATGAGKTLSFWIALLMALEDGEDKMVIVVTPLNLLGKQNADVLTAAGMSAVAVDAQNSNNKTFDAIEAGEYRVVVLSPEIIMQNGGRCEELWTKASFTAKIMYMVFDEGHCITEWSGFREDYKHVGILRRLISTPFPFLIPSATLPALVLRGVRDTMLLRKGHTEYLLRSNDRPEIAIAVRRMQYSASSFKDLDWISPAGYQDGDPLPPRFLLFCNTIKLCEAITIYLNNRLPLAHRGKIRYFHSVMTPHYRVDEYAKFRDHETLGLCVTDAFGMGLDLPDPLPVRRAPIDAMDVDDADNVLAVNEDAGVTGDEEGELEEGSEPEDGEVERAESIGQPADSERIQSDVGTELASTGLDEERRTQYNESAHKTPSSARAGRKENKVVELPLDDLVNADRRGFGCRRKPLLLYYSNDHRSFDHQACDPTTPSGCSRCSPKTTIICCDLCDPTAFEHILSPATSSAAARKMKKSSIKPYDSTPLCESLRKALIGWRNDRAVQHFGRFPVQNFGSNLFLPLTTLNRLVDCAQAGKVVSLDSLKKEIVWQQDFFEQYGTALLDLIHSHFPLPIPTPPAVISEPVLTAQLLENTATLPAGPDAQCAPSEGSTRKRKQPTCQLTGSIQDAVETVLLARKSMVHRRTRT</sequence>
<feature type="compositionally biased region" description="Basic and acidic residues" evidence="6">
    <location>
        <begin position="404"/>
        <end position="416"/>
    </location>
</feature>
<comment type="similarity">
    <text evidence="1">Belongs to the helicase family. RecQ subfamily.</text>
</comment>
<dbReference type="GO" id="GO:0000724">
    <property type="term" value="P:double-strand break repair via homologous recombination"/>
    <property type="evidence" value="ECO:0007669"/>
    <property type="project" value="TreeGrafter"/>
</dbReference>
<name>A0A060SUS8_PYCCI</name>
<dbReference type="Gene3D" id="3.40.50.300">
    <property type="entry name" value="P-loop containing nucleotide triphosphate hydrolases"/>
    <property type="match status" value="2"/>
</dbReference>
<evidence type="ECO:0000256" key="6">
    <source>
        <dbReference type="SAM" id="MobiDB-lite"/>
    </source>
</evidence>
<protein>
    <recommendedName>
        <fullName evidence="5">DNA 3'-5' helicase</fullName>
        <ecNumber evidence="5">5.6.2.4</ecNumber>
    </recommendedName>
</protein>
<dbReference type="OrthoDB" id="10261556at2759"/>
<dbReference type="InterPro" id="IPR027417">
    <property type="entry name" value="P-loop_NTPase"/>
</dbReference>
<dbReference type="EC" id="5.6.2.4" evidence="5"/>
<reference evidence="9" key="1">
    <citation type="submission" date="2014-01" db="EMBL/GenBank/DDBJ databases">
        <title>The genome of the white-rot fungus Pycnoporus cinnabarinus: a basidiomycete model with a versatile arsenal for lignocellulosic biomass breakdown.</title>
        <authorList>
            <person name="Levasseur A."/>
            <person name="Lomascolo A."/>
            <person name="Ruiz-Duenas F.J."/>
            <person name="Uzan E."/>
            <person name="Piumi F."/>
            <person name="Kues U."/>
            <person name="Ram A.F.J."/>
            <person name="Murat C."/>
            <person name="Haon M."/>
            <person name="Benoit I."/>
            <person name="Arfi Y."/>
            <person name="Chevret D."/>
            <person name="Drula E."/>
            <person name="Kwon M.J."/>
            <person name="Gouret P."/>
            <person name="Lesage-Meessen L."/>
            <person name="Lombard V."/>
            <person name="Mariette J."/>
            <person name="Noirot C."/>
            <person name="Park J."/>
            <person name="Patyshakuliyeva A."/>
            <person name="Wieneger R.A.B."/>
            <person name="Wosten H.A.B."/>
            <person name="Martin F."/>
            <person name="Coutinho P.M."/>
            <person name="de Vries R."/>
            <person name="Martinez A.T."/>
            <person name="Klopp C."/>
            <person name="Pontarotti P."/>
            <person name="Henrissat B."/>
            <person name="Record E."/>
        </authorList>
    </citation>
    <scope>NUCLEOTIDE SEQUENCE [LARGE SCALE GENOMIC DNA]</scope>
    <source>
        <strain evidence="9">BRFM137</strain>
    </source>
</reference>
<evidence type="ECO:0000256" key="3">
    <source>
        <dbReference type="ARBA" id="ARBA00022840"/>
    </source>
</evidence>
<evidence type="ECO:0000313" key="9">
    <source>
        <dbReference type="EMBL" id="CDO77881.1"/>
    </source>
</evidence>
<evidence type="ECO:0000313" key="10">
    <source>
        <dbReference type="Proteomes" id="UP000029665"/>
    </source>
</evidence>
<dbReference type="GO" id="GO:0005634">
    <property type="term" value="C:nucleus"/>
    <property type="evidence" value="ECO:0007669"/>
    <property type="project" value="TreeGrafter"/>
</dbReference>
<dbReference type="InterPro" id="IPR011545">
    <property type="entry name" value="DEAD/DEAH_box_helicase_dom"/>
</dbReference>
<dbReference type="PROSITE" id="PS51194">
    <property type="entry name" value="HELICASE_CTER"/>
    <property type="match status" value="1"/>
</dbReference>
<dbReference type="Pfam" id="PF00270">
    <property type="entry name" value="DEAD"/>
    <property type="match status" value="1"/>
</dbReference>
<dbReference type="InterPro" id="IPR001650">
    <property type="entry name" value="Helicase_C-like"/>
</dbReference>
<keyword evidence="2" id="KW-0547">Nucleotide-binding</keyword>
<dbReference type="HOGENOM" id="CLU_001103_19_0_1"/>
<evidence type="ECO:0000256" key="1">
    <source>
        <dbReference type="ARBA" id="ARBA00005446"/>
    </source>
</evidence>
<evidence type="ECO:0000256" key="2">
    <source>
        <dbReference type="ARBA" id="ARBA00022741"/>
    </source>
</evidence>
<keyword evidence="10" id="KW-1185">Reference proteome</keyword>
<proteinExistence type="inferred from homology"/>
<dbReference type="EMBL" id="CCBP010000534">
    <property type="protein sequence ID" value="CDO77881.1"/>
    <property type="molecule type" value="Genomic_DNA"/>
</dbReference>
<dbReference type="Proteomes" id="UP000029665">
    <property type="component" value="Unassembled WGS sequence"/>
</dbReference>
<dbReference type="InterPro" id="IPR014001">
    <property type="entry name" value="Helicase_ATP-bd"/>
</dbReference>
<dbReference type="OMA" id="LFQIRIA"/>
<dbReference type="STRING" id="5643.A0A060SUS8"/>
<comment type="caution">
    <text evidence="9">The sequence shown here is derived from an EMBL/GenBank/DDBJ whole genome shotgun (WGS) entry which is preliminary data.</text>
</comment>
<gene>
    <name evidence="9" type="ORF">BN946_scf184690.g2</name>
</gene>
<comment type="catalytic activity">
    <reaction evidence="4">
        <text>Couples ATP hydrolysis with the unwinding of duplex DNA by translocating in the 3'-5' direction.</text>
        <dbReference type="EC" id="5.6.2.4"/>
    </reaction>
</comment>
<dbReference type="GO" id="GO:0005524">
    <property type="term" value="F:ATP binding"/>
    <property type="evidence" value="ECO:0007669"/>
    <property type="project" value="UniProtKB-KW"/>
</dbReference>
<dbReference type="SUPFAM" id="SSF52540">
    <property type="entry name" value="P-loop containing nucleoside triphosphate hydrolases"/>
    <property type="match status" value="1"/>
</dbReference>
<feature type="compositionally biased region" description="Acidic residues" evidence="6">
    <location>
        <begin position="358"/>
        <end position="374"/>
    </location>
</feature>
<dbReference type="PROSITE" id="PS51192">
    <property type="entry name" value="HELICASE_ATP_BIND_1"/>
    <property type="match status" value="1"/>
</dbReference>
<organism evidence="9 10">
    <name type="scientific">Pycnoporus cinnabarinus</name>
    <name type="common">Cinnabar-red polypore</name>
    <name type="synonym">Trametes cinnabarina</name>
    <dbReference type="NCBI Taxonomy" id="5643"/>
    <lineage>
        <taxon>Eukaryota</taxon>
        <taxon>Fungi</taxon>
        <taxon>Dikarya</taxon>
        <taxon>Basidiomycota</taxon>
        <taxon>Agaricomycotina</taxon>
        <taxon>Agaricomycetes</taxon>
        <taxon>Polyporales</taxon>
        <taxon>Polyporaceae</taxon>
        <taxon>Trametes</taxon>
    </lineage>
</organism>
<dbReference type="PANTHER" id="PTHR13710:SF120">
    <property type="entry name" value="BIFUNCTIONAL 3'-5' EXONUCLEASE_ATP-DEPENDENT HELICASE WRN"/>
    <property type="match status" value="1"/>
</dbReference>
<dbReference type="GO" id="GO:0043138">
    <property type="term" value="F:3'-5' DNA helicase activity"/>
    <property type="evidence" value="ECO:0007669"/>
    <property type="project" value="UniProtKB-EC"/>
</dbReference>
<feature type="region of interest" description="Disordered" evidence="6">
    <location>
        <begin position="637"/>
        <end position="660"/>
    </location>
</feature>
<evidence type="ECO:0000256" key="5">
    <source>
        <dbReference type="ARBA" id="ARBA00034808"/>
    </source>
</evidence>
<dbReference type="GO" id="GO:0005737">
    <property type="term" value="C:cytoplasm"/>
    <property type="evidence" value="ECO:0007669"/>
    <property type="project" value="TreeGrafter"/>
</dbReference>